<sequence>MTEFDNLTWLHGKPQGSGLLKANPEDFVVVEDLGFTPDGEGEHILLRILKNGCNTVLSLTRWRNSWKIHAREVSFAGQKDKHALPEQWLCRARAGERDARFQRLSAGRL</sequence>
<dbReference type="GO" id="GO:0001522">
    <property type="term" value="P:pseudouridine synthesis"/>
    <property type="evidence" value="ECO:0007669"/>
    <property type="project" value="InterPro"/>
</dbReference>
<dbReference type="PANTHER" id="PTHR47811:SF1">
    <property type="entry name" value="TRNA PSEUDOURIDINE SYNTHASE D"/>
    <property type="match status" value="1"/>
</dbReference>
<protein>
    <submittedName>
        <fullName evidence="2">tRNA pseudouridine 13 synthase</fullName>
        <ecNumber evidence="2">5.4.99.27</ecNumber>
    </submittedName>
</protein>
<dbReference type="GO" id="GO:0005829">
    <property type="term" value="C:cytosol"/>
    <property type="evidence" value="ECO:0007669"/>
    <property type="project" value="TreeGrafter"/>
</dbReference>
<dbReference type="Proteomes" id="UP000254712">
    <property type="component" value="Unassembled WGS sequence"/>
</dbReference>
<accession>A0A379WMS0</accession>
<evidence type="ECO:0000256" key="1">
    <source>
        <dbReference type="ARBA" id="ARBA00022694"/>
    </source>
</evidence>
<evidence type="ECO:0000313" key="3">
    <source>
        <dbReference type="Proteomes" id="UP000254712"/>
    </source>
</evidence>
<gene>
    <name evidence="2" type="primary">truD_1</name>
    <name evidence="2" type="ORF">NCTC8261_01539</name>
</gene>
<organism evidence="2 3">
    <name type="scientific">Salmonella enterica I</name>
    <dbReference type="NCBI Taxonomy" id="59201"/>
    <lineage>
        <taxon>Bacteria</taxon>
        <taxon>Pseudomonadati</taxon>
        <taxon>Pseudomonadota</taxon>
        <taxon>Gammaproteobacteria</taxon>
        <taxon>Enterobacterales</taxon>
        <taxon>Enterobacteriaceae</taxon>
        <taxon>Salmonella</taxon>
    </lineage>
</organism>
<dbReference type="GO" id="GO:0160150">
    <property type="term" value="F:tRNA pseudouridine(13) synthase activity"/>
    <property type="evidence" value="ECO:0007669"/>
    <property type="project" value="UniProtKB-EC"/>
</dbReference>
<name>A0A379WMS0_SALET</name>
<dbReference type="GO" id="GO:0003723">
    <property type="term" value="F:RNA binding"/>
    <property type="evidence" value="ECO:0007669"/>
    <property type="project" value="InterPro"/>
</dbReference>
<dbReference type="InterPro" id="IPR020103">
    <property type="entry name" value="PsdUridine_synth_cat_dom_sf"/>
</dbReference>
<dbReference type="EMBL" id="UGXT01000002">
    <property type="protein sequence ID" value="SUH35322.1"/>
    <property type="molecule type" value="Genomic_DNA"/>
</dbReference>
<evidence type="ECO:0000313" key="2">
    <source>
        <dbReference type="EMBL" id="SUH35322.1"/>
    </source>
</evidence>
<dbReference type="Gene3D" id="3.30.2350.20">
    <property type="entry name" value="TruD, catalytic domain"/>
    <property type="match status" value="1"/>
</dbReference>
<dbReference type="AlphaFoldDB" id="A0A379WMS0"/>
<dbReference type="PANTHER" id="PTHR47811">
    <property type="entry name" value="TRNA PSEUDOURIDINE SYNTHASE D"/>
    <property type="match status" value="1"/>
</dbReference>
<dbReference type="Pfam" id="PF01142">
    <property type="entry name" value="TruD"/>
    <property type="match status" value="1"/>
</dbReference>
<dbReference type="GO" id="GO:0008033">
    <property type="term" value="P:tRNA processing"/>
    <property type="evidence" value="ECO:0007669"/>
    <property type="project" value="UniProtKB-KW"/>
</dbReference>
<dbReference type="InterPro" id="IPR050170">
    <property type="entry name" value="TruD_pseudoU_synthase"/>
</dbReference>
<dbReference type="InterPro" id="IPR001656">
    <property type="entry name" value="PsdUridine_synth_TruD"/>
</dbReference>
<dbReference type="InterPro" id="IPR042214">
    <property type="entry name" value="TruD_catalytic"/>
</dbReference>
<reference evidence="2 3" key="1">
    <citation type="submission" date="2018-06" db="EMBL/GenBank/DDBJ databases">
        <authorList>
            <consortium name="Pathogen Informatics"/>
            <person name="Doyle S."/>
        </authorList>
    </citation>
    <scope>NUCLEOTIDE SEQUENCE [LARGE SCALE GENOMIC DNA]</scope>
    <source>
        <strain evidence="2 3">NCTC8261</strain>
    </source>
</reference>
<dbReference type="SUPFAM" id="SSF55120">
    <property type="entry name" value="Pseudouridine synthase"/>
    <property type="match status" value="1"/>
</dbReference>
<proteinExistence type="predicted"/>
<dbReference type="EC" id="5.4.99.27" evidence="2"/>
<keyword evidence="1" id="KW-0819">tRNA processing</keyword>
<keyword evidence="2" id="KW-0413">Isomerase</keyword>